<dbReference type="EMBL" id="FMAQ01000011">
    <property type="protein sequence ID" value="SCC22520.1"/>
    <property type="molecule type" value="Genomic_DNA"/>
</dbReference>
<dbReference type="InterPro" id="IPR011663">
    <property type="entry name" value="UTRA"/>
</dbReference>
<keyword evidence="3" id="KW-0804">Transcription</keyword>
<protein>
    <submittedName>
        <fullName evidence="5">GntR family transcriptional regulator</fullName>
    </submittedName>
</protein>
<dbReference type="AlphaFoldDB" id="A0A1C4CTX4"/>
<dbReference type="SUPFAM" id="SSF46785">
    <property type="entry name" value="Winged helix' DNA-binding domain"/>
    <property type="match status" value="1"/>
</dbReference>
<dbReference type="Pfam" id="PF00392">
    <property type="entry name" value="GntR"/>
    <property type="match status" value="1"/>
</dbReference>
<dbReference type="Pfam" id="PF07702">
    <property type="entry name" value="UTRA"/>
    <property type="match status" value="1"/>
</dbReference>
<evidence type="ECO:0000313" key="5">
    <source>
        <dbReference type="EMBL" id="SCC22520.1"/>
    </source>
</evidence>
<dbReference type="InterPro" id="IPR000524">
    <property type="entry name" value="Tscrpt_reg_HTH_GntR"/>
</dbReference>
<dbReference type="CDD" id="cd07377">
    <property type="entry name" value="WHTH_GntR"/>
    <property type="match status" value="1"/>
</dbReference>
<proteinExistence type="predicted"/>
<dbReference type="SUPFAM" id="SSF64288">
    <property type="entry name" value="Chorismate lyase-like"/>
    <property type="match status" value="1"/>
</dbReference>
<dbReference type="SMART" id="SM00866">
    <property type="entry name" value="UTRA"/>
    <property type="match status" value="1"/>
</dbReference>
<dbReference type="STRING" id="1798182.GA0061081_11110"/>
<dbReference type="GO" id="GO:0003700">
    <property type="term" value="F:DNA-binding transcription factor activity"/>
    <property type="evidence" value="ECO:0007669"/>
    <property type="project" value="InterPro"/>
</dbReference>
<dbReference type="GO" id="GO:0045892">
    <property type="term" value="P:negative regulation of DNA-templated transcription"/>
    <property type="evidence" value="ECO:0007669"/>
    <property type="project" value="TreeGrafter"/>
</dbReference>
<evidence type="ECO:0000256" key="2">
    <source>
        <dbReference type="ARBA" id="ARBA00023125"/>
    </source>
</evidence>
<sequence>MHIVVIMNPKNKIPRHLFIQQDLLKKIQSGEYAQGQLIPKETELTKIYKVSRPTVRQAIQYLANDGYLERRKRRGTIVKQQKINQEFTHIIESYDSEMNRKGLHPRTQVLTFKIDKATNDIANHLEINEQDEIYKLVRLRYAENKPIVLVTTYLPLKLLPDFLNNDFEQEKLYSVLQKMNFPVLQIRRKLDVVKADETTSDLLDIEEGNPIFYFHSIGYTHNRIPIEYSISKYRGDINSFIFELNHSA</sequence>
<keyword evidence="1" id="KW-0805">Transcription regulation</keyword>
<evidence type="ECO:0000256" key="1">
    <source>
        <dbReference type="ARBA" id="ARBA00023015"/>
    </source>
</evidence>
<reference evidence="6" key="1">
    <citation type="submission" date="2016-08" db="EMBL/GenBank/DDBJ databases">
        <authorList>
            <person name="Varghese N."/>
            <person name="Submissions Spin"/>
        </authorList>
    </citation>
    <scope>NUCLEOTIDE SEQUENCE [LARGE SCALE GENOMIC DNA]</scope>
    <source>
        <strain evidence="6">R-53248</strain>
    </source>
</reference>
<dbReference type="SMART" id="SM00345">
    <property type="entry name" value="HTH_GNTR"/>
    <property type="match status" value="1"/>
</dbReference>
<evidence type="ECO:0000313" key="6">
    <source>
        <dbReference type="Proteomes" id="UP000199670"/>
    </source>
</evidence>
<dbReference type="PROSITE" id="PS50949">
    <property type="entry name" value="HTH_GNTR"/>
    <property type="match status" value="1"/>
</dbReference>
<dbReference type="PANTHER" id="PTHR44846">
    <property type="entry name" value="MANNOSYL-D-GLYCERATE TRANSPORT/METABOLISM SYSTEM REPRESSOR MNGR-RELATED"/>
    <property type="match status" value="1"/>
</dbReference>
<evidence type="ECO:0000256" key="3">
    <source>
        <dbReference type="ARBA" id="ARBA00023163"/>
    </source>
</evidence>
<dbReference type="Gene3D" id="1.10.10.10">
    <property type="entry name" value="Winged helix-like DNA-binding domain superfamily/Winged helix DNA-binding domain"/>
    <property type="match status" value="1"/>
</dbReference>
<dbReference type="InterPro" id="IPR036388">
    <property type="entry name" value="WH-like_DNA-bd_sf"/>
</dbReference>
<name>A0A1C4CTX4_9GAMM</name>
<dbReference type="PRINTS" id="PR00035">
    <property type="entry name" value="HTHGNTR"/>
</dbReference>
<accession>A0A1C4CTX4</accession>
<feature type="domain" description="HTH gntR-type" evidence="4">
    <location>
        <begin position="13"/>
        <end position="81"/>
    </location>
</feature>
<dbReference type="Gene3D" id="3.40.1410.10">
    <property type="entry name" value="Chorismate lyase-like"/>
    <property type="match status" value="1"/>
</dbReference>
<keyword evidence="6" id="KW-1185">Reference proteome</keyword>
<dbReference type="GO" id="GO:0003677">
    <property type="term" value="F:DNA binding"/>
    <property type="evidence" value="ECO:0007669"/>
    <property type="project" value="UniProtKB-KW"/>
</dbReference>
<keyword evidence="2" id="KW-0238">DNA-binding</keyword>
<gene>
    <name evidence="5" type="ORF">GA0061081_11110</name>
</gene>
<dbReference type="RefSeq" id="WP_202983818.1">
    <property type="nucleotide sequence ID" value="NZ_FMAQ01000011.1"/>
</dbReference>
<dbReference type="Proteomes" id="UP000199670">
    <property type="component" value="Unassembled WGS sequence"/>
</dbReference>
<dbReference type="InterPro" id="IPR036390">
    <property type="entry name" value="WH_DNA-bd_sf"/>
</dbReference>
<dbReference type="InterPro" id="IPR050679">
    <property type="entry name" value="Bact_HTH_transcr_reg"/>
</dbReference>
<organism evidence="5 6">
    <name type="scientific">Gilliamella bombicola</name>
    <dbReference type="NCBI Taxonomy" id="1798182"/>
    <lineage>
        <taxon>Bacteria</taxon>
        <taxon>Pseudomonadati</taxon>
        <taxon>Pseudomonadota</taxon>
        <taxon>Gammaproteobacteria</taxon>
        <taxon>Orbales</taxon>
        <taxon>Orbaceae</taxon>
        <taxon>Gilliamella</taxon>
    </lineage>
</organism>
<dbReference type="InterPro" id="IPR028978">
    <property type="entry name" value="Chorismate_lyase_/UTRA_dom_sf"/>
</dbReference>
<evidence type="ECO:0000259" key="4">
    <source>
        <dbReference type="PROSITE" id="PS50949"/>
    </source>
</evidence>
<dbReference type="PANTHER" id="PTHR44846:SF1">
    <property type="entry name" value="MANNOSYL-D-GLYCERATE TRANSPORT_METABOLISM SYSTEM REPRESSOR MNGR-RELATED"/>
    <property type="match status" value="1"/>
</dbReference>